<evidence type="ECO:0000313" key="2">
    <source>
        <dbReference type="EMBL" id="CAL43587.1"/>
    </source>
</evidence>
<accession>A6GZR4</accession>
<evidence type="ECO:0000313" key="3">
    <source>
        <dbReference type="Proteomes" id="UP000006394"/>
    </source>
</evidence>
<dbReference type="Proteomes" id="UP000006394">
    <property type="component" value="Chromosome"/>
</dbReference>
<dbReference type="HOGENOM" id="CLU_1494119_0_0_10"/>
<organism evidence="2 3">
    <name type="scientific">Flavobacterium psychrophilum (strain ATCC 49511 / DSM 21280 / CIP 103535 / JIP02/86)</name>
    <dbReference type="NCBI Taxonomy" id="402612"/>
    <lineage>
        <taxon>Bacteria</taxon>
        <taxon>Pseudomonadati</taxon>
        <taxon>Bacteroidota</taxon>
        <taxon>Flavobacteriia</taxon>
        <taxon>Flavobacteriales</taxon>
        <taxon>Flavobacteriaceae</taxon>
        <taxon>Flavobacterium</taxon>
    </lineage>
</organism>
<keyword evidence="3" id="KW-1185">Reference proteome</keyword>
<reference evidence="2 3" key="1">
    <citation type="journal article" date="2007" name="Nat. Biotechnol.">
        <title>Complete genome sequence of the fish pathogen Flavobacterium psychrophilum.</title>
        <authorList>
            <person name="Duchaud E."/>
            <person name="Boussaha M."/>
            <person name="Loux V."/>
            <person name="Bernardet J.F."/>
            <person name="Michel C."/>
            <person name="Kerouault B."/>
            <person name="Mondot S."/>
            <person name="Nicolas P."/>
            <person name="Bossy R."/>
            <person name="Caron C."/>
            <person name="Bessieres P."/>
            <person name="Gibrat J.F."/>
            <person name="Claverol S."/>
            <person name="Dumetz F."/>
            <person name="Le Henaff M."/>
            <person name="Benmansour A."/>
        </authorList>
    </citation>
    <scope>NUCLEOTIDE SEQUENCE [LARGE SCALE GENOMIC DNA]</scope>
    <source>
        <strain evidence="3">ATCC 49511 / DSM 21280 / CIP 103535 / JIP02/86</strain>
    </source>
</reference>
<protein>
    <submittedName>
        <fullName evidence="2">Uncharacterized protein</fullName>
    </submittedName>
</protein>
<sequence>MSWLSKEDKSELTKQGLVFFGNIMKEQIENSKSEKAKFIEAKEDGITIEEYNELYDDYDYFSSLVANLLNDAELECEFKKTEVYFLEIIRIIMFDLEKDHKEQIRSFTKAIDNIEFISSYENAIQEREKRLEDEYREILKDYHLKLQQYNQKLKDYNSKNFLSKAFADKPIEPIKPERRK</sequence>
<dbReference type="STRING" id="402612.FP1514"/>
<dbReference type="AlphaFoldDB" id="A6GZR4"/>
<dbReference type="GeneID" id="66552974"/>
<dbReference type="EMBL" id="AM398681">
    <property type="protein sequence ID" value="CAL43587.1"/>
    <property type="molecule type" value="Genomic_DNA"/>
</dbReference>
<dbReference type="RefSeq" id="WP_011963632.1">
    <property type="nucleotide sequence ID" value="NC_009613.3"/>
</dbReference>
<feature type="coiled-coil region" evidence="1">
    <location>
        <begin position="117"/>
        <end position="159"/>
    </location>
</feature>
<gene>
    <name evidence="2" type="ordered locus">FP1514</name>
</gene>
<dbReference type="EnsemblBacteria" id="CAL43587">
    <property type="protein sequence ID" value="CAL43587"/>
    <property type="gene ID" value="FP1514"/>
</dbReference>
<keyword evidence="1" id="KW-0175">Coiled coil</keyword>
<proteinExistence type="predicted"/>
<dbReference type="KEGG" id="fps:FP1514"/>
<evidence type="ECO:0000256" key="1">
    <source>
        <dbReference type="SAM" id="Coils"/>
    </source>
</evidence>
<name>A6GZR4_FLAPJ</name>
<dbReference type="OrthoDB" id="10005593at2"/>
<dbReference type="PATRIC" id="fig|402612.5.peg.1529"/>